<reference evidence="5" key="1">
    <citation type="submission" date="2021-06" db="EMBL/GenBank/DDBJ databases">
        <authorList>
            <consortium name="Wellcome Sanger Institute Data Sharing"/>
        </authorList>
    </citation>
    <scope>NUCLEOTIDE SEQUENCE [LARGE SCALE GENOMIC DNA]</scope>
</reference>
<dbReference type="PROSITE" id="PS50001">
    <property type="entry name" value="SH2"/>
    <property type="match status" value="1"/>
</dbReference>
<dbReference type="InterPro" id="IPR036860">
    <property type="entry name" value="SH2_dom_sf"/>
</dbReference>
<dbReference type="InterPro" id="IPR000980">
    <property type="entry name" value="SH2"/>
</dbReference>
<feature type="compositionally biased region" description="Polar residues" evidence="3">
    <location>
        <begin position="231"/>
        <end position="243"/>
    </location>
</feature>
<gene>
    <name evidence="5" type="primary">CLNK</name>
</gene>
<keyword evidence="6" id="KW-1185">Reference proteome</keyword>
<dbReference type="PANTHER" id="PTHR14098">
    <property type="entry name" value="SH2 DOMAIN CONTAINING PROTEIN"/>
    <property type="match status" value="1"/>
</dbReference>
<dbReference type="GO" id="GO:0007169">
    <property type="term" value="P:cell surface receptor protein tyrosine kinase signaling pathway"/>
    <property type="evidence" value="ECO:0007669"/>
    <property type="project" value="TreeGrafter"/>
</dbReference>
<protein>
    <submittedName>
        <fullName evidence="5">Cytokine dependent hematopoietic cell linker</fullName>
    </submittedName>
</protein>
<dbReference type="SUPFAM" id="SSF55550">
    <property type="entry name" value="SH2 domain"/>
    <property type="match status" value="1"/>
</dbReference>
<dbReference type="OrthoDB" id="9945442at2759"/>
<dbReference type="Proteomes" id="UP000694620">
    <property type="component" value="Chromosome 5"/>
</dbReference>
<reference evidence="5" key="3">
    <citation type="submission" date="2025-09" db="UniProtKB">
        <authorList>
            <consortium name="Ensembl"/>
        </authorList>
    </citation>
    <scope>IDENTIFICATION</scope>
</reference>
<evidence type="ECO:0000313" key="5">
    <source>
        <dbReference type="Ensembl" id="ENSECRP00000005536.1"/>
    </source>
</evidence>
<feature type="region of interest" description="Disordered" evidence="3">
    <location>
        <begin position="230"/>
        <end position="251"/>
    </location>
</feature>
<dbReference type="GeneTree" id="ENSGT00940000161846"/>
<feature type="domain" description="SH2" evidence="4">
    <location>
        <begin position="303"/>
        <end position="413"/>
    </location>
</feature>
<dbReference type="Ensembl" id="ENSECRT00000005631.1">
    <property type="protein sequence ID" value="ENSECRP00000005536.1"/>
    <property type="gene ID" value="ENSECRG00000003727.1"/>
</dbReference>
<proteinExistence type="predicted"/>
<evidence type="ECO:0000313" key="6">
    <source>
        <dbReference type="Proteomes" id="UP000694620"/>
    </source>
</evidence>
<dbReference type="AlphaFoldDB" id="A0A8C4RP72"/>
<evidence type="ECO:0000256" key="2">
    <source>
        <dbReference type="PROSITE-ProRule" id="PRU00191"/>
    </source>
</evidence>
<evidence type="ECO:0000256" key="1">
    <source>
        <dbReference type="ARBA" id="ARBA00022999"/>
    </source>
</evidence>
<dbReference type="PANTHER" id="PTHR14098:SF2">
    <property type="entry name" value="CYTOKINE-DEPENDENT HEMATOPOIETIC CELL LINKER"/>
    <property type="match status" value="1"/>
</dbReference>
<accession>A0A8C4RP72</accession>
<name>A0A8C4RP72_ERPCA</name>
<dbReference type="PRINTS" id="PR00401">
    <property type="entry name" value="SH2DOMAIN"/>
</dbReference>
<dbReference type="Gene3D" id="3.30.505.10">
    <property type="entry name" value="SH2 domain"/>
    <property type="match status" value="1"/>
</dbReference>
<sequence length="422" mass="48070">MRRLKPVGGLPKLNLDFHQNRSWSQLHSSLEDFNCNRDPVVGNSYAPAKIMDPRIMSHEDEDSDYEIADEQEYTIVEDPEEAHPIRILPARHDDNNHEYADRQFPMLNAKASSSPDFNRFNNIPPLTSKRPIPGPVINRDLKPNRQPQPPAVNNQFQVNSQNAQLPPRPAKKIPKERQPLPPEPILNIASDLQAIVADPLKPRPAQRKRNNHVNELQKVLCPRPLLPVPSRCSQSTDNMSSHTAPAGRLSPNSSLAAIKPKFVHEWPQSKQDFRAFGACDFTDIQKPKKPGKKTYGTLKGHSWYIGAYDRYKAEAALYKLNKDGTFLVRDCSKKIIDEPYVLVVFYANKVYNVKIRHIEKDQKYALGTGLWGNDMFDSISDIIEYYKTFPIILIDGKDKTGTQKEQCTLTYGLTEDEIIKIL</sequence>
<dbReference type="FunFam" id="3.30.505.10:FF:000016">
    <property type="entry name" value="B-cell linker protein isoform 2"/>
    <property type="match status" value="1"/>
</dbReference>
<dbReference type="SMART" id="SM00252">
    <property type="entry name" value="SH2"/>
    <property type="match status" value="1"/>
</dbReference>
<evidence type="ECO:0000256" key="3">
    <source>
        <dbReference type="SAM" id="MobiDB-lite"/>
    </source>
</evidence>
<dbReference type="InterPro" id="IPR051751">
    <property type="entry name" value="Immunoreceptor_sig_adapters"/>
</dbReference>
<reference evidence="5" key="2">
    <citation type="submission" date="2025-08" db="UniProtKB">
        <authorList>
            <consortium name="Ensembl"/>
        </authorList>
    </citation>
    <scope>IDENTIFICATION</scope>
</reference>
<keyword evidence="1 2" id="KW-0727">SH2 domain</keyword>
<organism evidence="5 6">
    <name type="scientific">Erpetoichthys calabaricus</name>
    <name type="common">Rope fish</name>
    <name type="synonym">Calamoichthys calabaricus</name>
    <dbReference type="NCBI Taxonomy" id="27687"/>
    <lineage>
        <taxon>Eukaryota</taxon>
        <taxon>Metazoa</taxon>
        <taxon>Chordata</taxon>
        <taxon>Craniata</taxon>
        <taxon>Vertebrata</taxon>
        <taxon>Euteleostomi</taxon>
        <taxon>Actinopterygii</taxon>
        <taxon>Polypteriformes</taxon>
        <taxon>Polypteridae</taxon>
        <taxon>Erpetoichthys</taxon>
    </lineage>
</organism>
<dbReference type="Pfam" id="PF00017">
    <property type="entry name" value="SH2"/>
    <property type="match status" value="1"/>
</dbReference>
<dbReference type="GO" id="GO:0035556">
    <property type="term" value="P:intracellular signal transduction"/>
    <property type="evidence" value="ECO:0007669"/>
    <property type="project" value="TreeGrafter"/>
</dbReference>
<dbReference type="GO" id="GO:0005737">
    <property type="term" value="C:cytoplasm"/>
    <property type="evidence" value="ECO:0007669"/>
    <property type="project" value="UniProtKB-ARBA"/>
</dbReference>
<evidence type="ECO:0000259" key="4">
    <source>
        <dbReference type="PROSITE" id="PS50001"/>
    </source>
</evidence>